<dbReference type="AlphaFoldDB" id="A0A1G1VQ26"/>
<keyword evidence="1" id="KW-1133">Transmembrane helix</keyword>
<evidence type="ECO:0000313" key="3">
    <source>
        <dbReference type="Proteomes" id="UP000179069"/>
    </source>
</evidence>
<name>A0A1G1VQ26_9BACT</name>
<evidence type="ECO:0000313" key="2">
    <source>
        <dbReference type="EMBL" id="OGY17434.1"/>
    </source>
</evidence>
<accession>A0A1G1VQ26</accession>
<proteinExistence type="predicted"/>
<keyword evidence="1" id="KW-0472">Membrane</keyword>
<feature type="transmembrane region" description="Helical" evidence="1">
    <location>
        <begin position="46"/>
        <end position="68"/>
    </location>
</feature>
<gene>
    <name evidence="2" type="ORF">A2785_01155</name>
</gene>
<reference evidence="2 3" key="1">
    <citation type="journal article" date="2016" name="Nat. Commun.">
        <title>Thousands of microbial genomes shed light on interconnected biogeochemical processes in an aquifer system.</title>
        <authorList>
            <person name="Anantharaman K."/>
            <person name="Brown C.T."/>
            <person name="Hug L.A."/>
            <person name="Sharon I."/>
            <person name="Castelle C.J."/>
            <person name="Probst A.J."/>
            <person name="Thomas B.C."/>
            <person name="Singh A."/>
            <person name="Wilkins M.J."/>
            <person name="Karaoz U."/>
            <person name="Brodie E.L."/>
            <person name="Williams K.H."/>
            <person name="Hubbard S.S."/>
            <person name="Banfield J.F."/>
        </authorList>
    </citation>
    <scope>NUCLEOTIDE SEQUENCE [LARGE SCALE GENOMIC DNA]</scope>
</reference>
<evidence type="ECO:0000256" key="1">
    <source>
        <dbReference type="SAM" id="Phobius"/>
    </source>
</evidence>
<organism evidence="2 3">
    <name type="scientific">Candidatus Chisholmbacteria bacterium RIFCSPHIGHO2_01_FULL_49_18</name>
    <dbReference type="NCBI Taxonomy" id="1797590"/>
    <lineage>
        <taxon>Bacteria</taxon>
        <taxon>Candidatus Chisholmiibacteriota</taxon>
    </lineage>
</organism>
<sequence length="87" mass="10580">MEFRLSFDLYEIFNTQLGRFGLAYSSFLKSKRSTEKPKDHWERIAFFIRHLLGKASILYLTFFTYLYYRSLSEEEIRELRRSHGAKK</sequence>
<protein>
    <submittedName>
        <fullName evidence="2">Uncharacterized protein</fullName>
    </submittedName>
</protein>
<comment type="caution">
    <text evidence="2">The sequence shown here is derived from an EMBL/GenBank/DDBJ whole genome shotgun (WGS) entry which is preliminary data.</text>
</comment>
<dbReference type="Proteomes" id="UP000179069">
    <property type="component" value="Unassembled WGS sequence"/>
</dbReference>
<keyword evidence="1" id="KW-0812">Transmembrane</keyword>
<dbReference type="EMBL" id="MHCI01000001">
    <property type="protein sequence ID" value="OGY17434.1"/>
    <property type="molecule type" value="Genomic_DNA"/>
</dbReference>